<keyword evidence="5 9" id="KW-0234">DNA repair</keyword>
<feature type="domain" description="HhH-GPD" evidence="12">
    <location>
        <begin position="647"/>
        <end position="809"/>
    </location>
</feature>
<dbReference type="SUPFAM" id="SSF53474">
    <property type="entry name" value="alpha/beta-Hydrolases"/>
    <property type="match status" value="1"/>
</dbReference>
<dbReference type="InterPro" id="IPR029058">
    <property type="entry name" value="AB_hydrolase_fold"/>
</dbReference>
<proteinExistence type="inferred from homology"/>
<comment type="subcellular location">
    <subcellularLocation>
        <location evidence="9">Nucleus</location>
    </subcellularLocation>
    <subcellularLocation>
        <location evidence="9">Mitochondrion</location>
    </subcellularLocation>
</comment>
<feature type="region of interest" description="Disordered" evidence="10">
    <location>
        <begin position="348"/>
        <end position="375"/>
    </location>
</feature>
<feature type="compositionally biased region" description="Basic residues" evidence="10">
    <location>
        <begin position="570"/>
        <end position="580"/>
    </location>
</feature>
<keyword evidence="3 9" id="KW-0227">DNA damage</keyword>
<feature type="compositionally biased region" description="Low complexity" evidence="10">
    <location>
        <begin position="357"/>
        <end position="368"/>
    </location>
</feature>
<dbReference type="PANTHER" id="PTHR43286:SF1">
    <property type="entry name" value="ENDONUCLEASE III-LIKE PROTEIN 1"/>
    <property type="match status" value="1"/>
</dbReference>
<feature type="region of interest" description="Disordered" evidence="10">
    <location>
        <begin position="518"/>
        <end position="582"/>
    </location>
</feature>
<dbReference type="GO" id="GO:0000703">
    <property type="term" value="F:oxidized pyrimidine nucleobase lesion DNA N-glycosylase activity"/>
    <property type="evidence" value="ECO:0007669"/>
    <property type="project" value="UniProtKB-UniRule"/>
</dbReference>
<dbReference type="SUPFAM" id="SSF48150">
    <property type="entry name" value="DNA-glycosylase"/>
    <property type="match status" value="1"/>
</dbReference>
<comment type="similarity">
    <text evidence="1">Belongs to the putative lipase ROG1 family.</text>
</comment>
<dbReference type="InterPro" id="IPR003265">
    <property type="entry name" value="HhH-GPD_domain"/>
</dbReference>
<comment type="caution">
    <text evidence="9">Lacks conserved residue(s) required for the propagation of feature annotation.</text>
</comment>
<organism evidence="13 14">
    <name type="scientific">Parachaetomium inaequale</name>
    <dbReference type="NCBI Taxonomy" id="2588326"/>
    <lineage>
        <taxon>Eukaryota</taxon>
        <taxon>Fungi</taxon>
        <taxon>Dikarya</taxon>
        <taxon>Ascomycota</taxon>
        <taxon>Pezizomycotina</taxon>
        <taxon>Sordariomycetes</taxon>
        <taxon>Sordariomycetidae</taxon>
        <taxon>Sordariales</taxon>
        <taxon>Chaetomiaceae</taxon>
        <taxon>Parachaetomium</taxon>
    </lineage>
</organism>
<dbReference type="GO" id="GO:0006285">
    <property type="term" value="P:base-excision repair, AP site formation"/>
    <property type="evidence" value="ECO:0007669"/>
    <property type="project" value="UniProtKB-UniRule"/>
</dbReference>
<feature type="compositionally biased region" description="Basic and acidic residues" evidence="10">
    <location>
        <begin position="542"/>
        <end position="556"/>
    </location>
</feature>
<keyword evidence="11" id="KW-0812">Transmembrane</keyword>
<keyword evidence="4 9" id="KW-0378">Hydrolase</keyword>
<dbReference type="EC" id="4.2.99.18" evidence="9"/>
<dbReference type="Gene3D" id="1.10.340.30">
    <property type="entry name" value="Hypothetical protein, domain 2"/>
    <property type="match status" value="1"/>
</dbReference>
<dbReference type="GO" id="GO:0140078">
    <property type="term" value="F:class I DNA-(apurinic or apyrimidinic site) endonuclease activity"/>
    <property type="evidence" value="ECO:0007669"/>
    <property type="project" value="UniProtKB-EC"/>
</dbReference>
<evidence type="ECO:0000256" key="5">
    <source>
        <dbReference type="ARBA" id="ARBA00023204"/>
    </source>
</evidence>
<protein>
    <recommendedName>
        <fullName evidence="9">Endonuclease III homolog</fullName>
        <ecNumber evidence="9">3.2.2.-</ecNumber>
        <ecNumber evidence="9">4.2.99.18</ecNumber>
    </recommendedName>
    <alternativeName>
        <fullName evidence="9">Bifunctional DNA N-glycosylase/DNA-(apurinic or apyrimidinic site) lyase</fullName>
        <shortName evidence="9">DNA glycosylase/AP lyase</shortName>
    </alternativeName>
</protein>
<dbReference type="GO" id="GO:0005634">
    <property type="term" value="C:nucleus"/>
    <property type="evidence" value="ECO:0007669"/>
    <property type="project" value="UniProtKB-SubCell"/>
</dbReference>
<dbReference type="FunFam" id="1.10.1670.10:FF:000003">
    <property type="entry name" value="Endonuclease III homolog"/>
    <property type="match status" value="1"/>
</dbReference>
<dbReference type="Pfam" id="PF00633">
    <property type="entry name" value="HHH"/>
    <property type="match status" value="1"/>
</dbReference>
<dbReference type="Pfam" id="PF00730">
    <property type="entry name" value="HhH-GPD"/>
    <property type="match status" value="1"/>
</dbReference>
<dbReference type="PANTHER" id="PTHR43286">
    <property type="entry name" value="ENDONUCLEASE III-LIKE PROTEIN 1"/>
    <property type="match status" value="1"/>
</dbReference>
<dbReference type="InterPro" id="IPR000445">
    <property type="entry name" value="HhH_motif"/>
</dbReference>
<evidence type="ECO:0000256" key="4">
    <source>
        <dbReference type="ARBA" id="ARBA00022801"/>
    </source>
</evidence>
<evidence type="ECO:0000256" key="2">
    <source>
        <dbReference type="ARBA" id="ARBA00008343"/>
    </source>
</evidence>
<comment type="catalytic activity">
    <reaction evidence="8 9">
        <text>2'-deoxyribonucleotide-(2'-deoxyribose 5'-phosphate)-2'-deoxyribonucleotide-DNA = a 3'-end 2'-deoxyribonucleotide-(2,3-dehydro-2,3-deoxyribose 5'-phosphate)-DNA + a 5'-end 5'-phospho-2'-deoxyribonucleoside-DNA + H(+)</text>
        <dbReference type="Rhea" id="RHEA:66592"/>
        <dbReference type="Rhea" id="RHEA-COMP:13180"/>
        <dbReference type="Rhea" id="RHEA-COMP:16897"/>
        <dbReference type="Rhea" id="RHEA-COMP:17067"/>
        <dbReference type="ChEBI" id="CHEBI:15378"/>
        <dbReference type="ChEBI" id="CHEBI:136412"/>
        <dbReference type="ChEBI" id="CHEBI:157695"/>
        <dbReference type="ChEBI" id="CHEBI:167181"/>
        <dbReference type="EC" id="4.2.99.18"/>
    </reaction>
</comment>
<evidence type="ECO:0000256" key="3">
    <source>
        <dbReference type="ARBA" id="ARBA00022763"/>
    </source>
</evidence>
<comment type="similarity">
    <text evidence="2 9">Belongs to the Nth/MutY family.</text>
</comment>
<evidence type="ECO:0000256" key="8">
    <source>
        <dbReference type="ARBA" id="ARBA00044632"/>
    </source>
</evidence>
<feature type="transmembrane region" description="Helical" evidence="11">
    <location>
        <begin position="275"/>
        <end position="296"/>
    </location>
</feature>
<dbReference type="Pfam" id="PF05057">
    <property type="entry name" value="DUF676"/>
    <property type="match status" value="1"/>
</dbReference>
<evidence type="ECO:0000256" key="10">
    <source>
        <dbReference type="SAM" id="MobiDB-lite"/>
    </source>
</evidence>
<evidence type="ECO:0000256" key="9">
    <source>
        <dbReference type="HAMAP-Rule" id="MF_03183"/>
    </source>
</evidence>
<evidence type="ECO:0000256" key="11">
    <source>
        <dbReference type="SAM" id="Phobius"/>
    </source>
</evidence>
<reference evidence="14" key="1">
    <citation type="journal article" date="2023" name="Mol. Phylogenet. Evol.">
        <title>Genome-scale phylogeny and comparative genomics of the fungal order Sordariales.</title>
        <authorList>
            <person name="Hensen N."/>
            <person name="Bonometti L."/>
            <person name="Westerberg I."/>
            <person name="Brannstrom I.O."/>
            <person name="Guillou S."/>
            <person name="Cros-Aarteil S."/>
            <person name="Calhoun S."/>
            <person name="Haridas S."/>
            <person name="Kuo A."/>
            <person name="Mondo S."/>
            <person name="Pangilinan J."/>
            <person name="Riley R."/>
            <person name="LaButti K."/>
            <person name="Andreopoulos B."/>
            <person name="Lipzen A."/>
            <person name="Chen C."/>
            <person name="Yan M."/>
            <person name="Daum C."/>
            <person name="Ng V."/>
            <person name="Clum A."/>
            <person name="Steindorff A."/>
            <person name="Ohm R.A."/>
            <person name="Martin F."/>
            <person name="Silar P."/>
            <person name="Natvig D.O."/>
            <person name="Lalanne C."/>
            <person name="Gautier V."/>
            <person name="Ament-Velasquez S.L."/>
            <person name="Kruys A."/>
            <person name="Hutchinson M.I."/>
            <person name="Powell A.J."/>
            <person name="Barry K."/>
            <person name="Miller A.N."/>
            <person name="Grigoriev I.V."/>
            <person name="Debuchy R."/>
            <person name="Gladieux P."/>
            <person name="Hiltunen Thoren M."/>
            <person name="Johannesson H."/>
        </authorList>
    </citation>
    <scope>NUCLEOTIDE SEQUENCE [LARGE SCALE GENOMIC DNA]</scope>
    <source>
        <strain evidence="14">CBS 284.82</strain>
    </source>
</reference>
<dbReference type="HAMAP" id="MF_03183">
    <property type="entry name" value="Endonuclease_III_Nth"/>
    <property type="match status" value="1"/>
</dbReference>
<gene>
    <name evidence="9" type="primary">NTH1</name>
    <name evidence="13" type="ORF">C8A01DRAFT_45118</name>
</gene>
<evidence type="ECO:0000256" key="6">
    <source>
        <dbReference type="ARBA" id="ARBA00023239"/>
    </source>
</evidence>
<dbReference type="SMART" id="SM00478">
    <property type="entry name" value="ENDO3c"/>
    <property type="match status" value="1"/>
</dbReference>
<keyword evidence="7 9" id="KW-0326">Glycosidase</keyword>
<dbReference type="InterPro" id="IPR023170">
    <property type="entry name" value="HhH_base_excis_C"/>
</dbReference>
<dbReference type="GO" id="GO:0003677">
    <property type="term" value="F:DNA binding"/>
    <property type="evidence" value="ECO:0007669"/>
    <property type="project" value="UniProtKB-UniRule"/>
</dbReference>
<dbReference type="AlphaFoldDB" id="A0AAN6PKJ1"/>
<dbReference type="EC" id="3.2.2.-" evidence="9"/>
<evidence type="ECO:0000313" key="13">
    <source>
        <dbReference type="EMBL" id="KAK4041788.1"/>
    </source>
</evidence>
<evidence type="ECO:0000256" key="1">
    <source>
        <dbReference type="ARBA" id="ARBA00007920"/>
    </source>
</evidence>
<name>A0AAN6PKJ1_9PEZI</name>
<dbReference type="GO" id="GO:0005739">
    <property type="term" value="C:mitochondrion"/>
    <property type="evidence" value="ECO:0007669"/>
    <property type="project" value="UniProtKB-SubCell"/>
</dbReference>
<evidence type="ECO:0000313" key="14">
    <source>
        <dbReference type="Proteomes" id="UP001303115"/>
    </source>
</evidence>
<dbReference type="Gene3D" id="1.10.1670.10">
    <property type="entry name" value="Helix-hairpin-Helix base-excision DNA repair enzymes (C-terminal)"/>
    <property type="match status" value="1"/>
</dbReference>
<sequence>MAASIIAECSGGSLEADHLCVLVHGLWGNPNHMASVAKALRAQHARDKVHILVAKRNSGSFTYDGIELGGERVCLEIEEELEMIKSKGGNIKKLSIVGYSLGGLVARYAIGLLFARGVLDTLECMNFTAFASPFLGVRTPLRGWANQIFNVLGARTLAMSGRQLFGIDKFRDTGKPLISVLADPNSIFMSGLAKFNRRTLYTNITNDRTAVHYTTGISKTDPYTDLSKVQVRYLKGWDDVILDPLNPVSPAPPDNHAAPESLRAVVEKWAKRVPFILALTLFIPLGVVAFLVNSAIQTVRSSRRVRLHERGLAGIRVEDFRVNLWIKEIREAVEDAYENLNSSQNHEYLVNDGEDGASGAATPASSSAGDEEGEDTYASARIVALERKRSRNRDPGTEFPTLALAGYQFAAIRALDKLKWRKYPVWIHKHRHSHAAIIVRMEKAGIMRTSRVAKETSKYFDTSSATVLPRRSTRASLARFAYNSTNGSAPSDASNEPTDIGHAEVTLGSDIEDAVKTTATRKRKRTATVTQSTPRRAATKTTKTEIKTETKIKTELNSDADTDAETNPRPRGRVVRKPARKTTVAATGTVTVEPPSDWEEIYALVKTMRLTGPAANAAVDTMGCERLARPDASARDRRFHTLVALMLSSQTKDTVNAAAMERLYNELPPHKPGAPPGLNLENMLAVDPAVLNELIGKVGFHNNKTKYLKQTALLLQSHHSSDIPPTIAGLTSLPGVGPKMAHLCMSASNGWDRVEGIGVDVHVHRITNLWGWQSPASKTPEETRKALEAWLPRDKWKEINWLLVGFGQTVCLPVGRKCGDCEVGLAGLCKSAERGKVGEGRRRREVLKREEGVVVKGEGDEVKVKKEVVVDKVEVEERREREGVVNEMVAEAPLGSPRVKEEEI</sequence>
<dbReference type="GO" id="GO:0006289">
    <property type="term" value="P:nucleotide-excision repair"/>
    <property type="evidence" value="ECO:0007669"/>
    <property type="project" value="TreeGrafter"/>
</dbReference>
<dbReference type="InterPro" id="IPR007751">
    <property type="entry name" value="DUF676_lipase-like"/>
</dbReference>
<keyword evidence="6 9" id="KW-0456">Lyase</keyword>
<dbReference type="Gene3D" id="3.40.50.1820">
    <property type="entry name" value="alpha/beta hydrolase"/>
    <property type="match status" value="1"/>
</dbReference>
<keyword evidence="9" id="KW-0496">Mitochondrion</keyword>
<keyword evidence="9" id="KW-0539">Nucleus</keyword>
<comment type="function">
    <text evidence="9">Bifunctional DNA N-glycosylase with associated apurinic/apyrimidinic (AP) lyase function that catalyzes the first step in base excision repair (BER), the primary repair pathway for the repair of oxidative DNA damage. The DNA N-glycosylase activity releases the damaged DNA base from DNA by cleaving the N-glycosidic bond, leaving an AP site. The AP lyase activity cleaves the phosphodiester bond 3' to the AP site by a beta-elimination. Primarily recognizes and repairs oxidative base damage of pyrimidines.</text>
</comment>
<keyword evidence="14" id="KW-1185">Reference proteome</keyword>
<dbReference type="FunFam" id="1.10.340.30:FF:000001">
    <property type="entry name" value="Endonuclease III"/>
    <property type="match status" value="1"/>
</dbReference>
<dbReference type="EMBL" id="MU854351">
    <property type="protein sequence ID" value="KAK4041788.1"/>
    <property type="molecule type" value="Genomic_DNA"/>
</dbReference>
<dbReference type="InterPro" id="IPR030841">
    <property type="entry name" value="NTH1"/>
</dbReference>
<evidence type="ECO:0000256" key="7">
    <source>
        <dbReference type="ARBA" id="ARBA00023295"/>
    </source>
</evidence>
<keyword evidence="11" id="KW-1133">Transmembrane helix</keyword>
<keyword evidence="11" id="KW-0472">Membrane</keyword>
<dbReference type="CDD" id="cd00056">
    <property type="entry name" value="ENDO3c"/>
    <property type="match status" value="1"/>
</dbReference>
<evidence type="ECO:0000259" key="12">
    <source>
        <dbReference type="SMART" id="SM00478"/>
    </source>
</evidence>
<dbReference type="InterPro" id="IPR011257">
    <property type="entry name" value="DNA_glycosylase"/>
</dbReference>
<comment type="caution">
    <text evidence="13">The sequence shown here is derived from an EMBL/GenBank/DDBJ whole genome shotgun (WGS) entry which is preliminary data.</text>
</comment>
<dbReference type="Proteomes" id="UP001303115">
    <property type="component" value="Unassembled WGS sequence"/>
</dbReference>
<accession>A0AAN6PKJ1</accession>